<keyword evidence="7" id="KW-0411">Iron-sulfur</keyword>
<dbReference type="GO" id="GO:0051539">
    <property type="term" value="F:4 iron, 4 sulfur cluster binding"/>
    <property type="evidence" value="ECO:0007669"/>
    <property type="project" value="UniProtKB-KW"/>
</dbReference>
<keyword evidence="3" id="KW-0808">Transferase</keyword>
<dbReference type="Proteomes" id="UP000000346">
    <property type="component" value="Chromosome"/>
</dbReference>
<evidence type="ECO:0000259" key="8">
    <source>
        <dbReference type="PROSITE" id="PS51332"/>
    </source>
</evidence>
<dbReference type="InterPro" id="IPR007197">
    <property type="entry name" value="rSAM"/>
</dbReference>
<dbReference type="SFLD" id="SFLDG01123">
    <property type="entry name" value="methyltransferase_(Class_B)"/>
    <property type="match status" value="1"/>
</dbReference>
<dbReference type="InterPro" id="IPR006158">
    <property type="entry name" value="Cobalamin-bd"/>
</dbReference>
<keyword evidence="11" id="KW-1185">Reference proteome</keyword>
<dbReference type="OrthoDB" id="358785at2157"/>
<dbReference type="CDD" id="cd02068">
    <property type="entry name" value="radical_SAM_B12_BD"/>
    <property type="match status" value="1"/>
</dbReference>
<dbReference type="SUPFAM" id="SSF102114">
    <property type="entry name" value="Radical SAM enzymes"/>
    <property type="match status" value="1"/>
</dbReference>
<dbReference type="InParanoid" id="D9Q0U4"/>
<comment type="cofactor">
    <cofactor evidence="1">
        <name>[4Fe-4S] cluster</name>
        <dbReference type="ChEBI" id="CHEBI:49883"/>
    </cofactor>
</comment>
<dbReference type="GO" id="GO:0046872">
    <property type="term" value="F:metal ion binding"/>
    <property type="evidence" value="ECO:0007669"/>
    <property type="project" value="UniProtKB-KW"/>
</dbReference>
<evidence type="ECO:0000256" key="7">
    <source>
        <dbReference type="ARBA" id="ARBA00023014"/>
    </source>
</evidence>
<dbReference type="SMART" id="SM00729">
    <property type="entry name" value="Elp3"/>
    <property type="match status" value="1"/>
</dbReference>
<dbReference type="InterPro" id="IPR036724">
    <property type="entry name" value="Cobalamin-bd_sf"/>
</dbReference>
<dbReference type="InterPro" id="IPR034466">
    <property type="entry name" value="Methyltransferase_Class_B"/>
</dbReference>
<keyword evidence="2" id="KW-0489">Methyltransferase</keyword>
<protein>
    <submittedName>
        <fullName evidence="10">Radical SAM domain protein</fullName>
    </submittedName>
</protein>
<dbReference type="PANTHER" id="PTHR43409">
    <property type="entry name" value="ANAEROBIC MAGNESIUM-PROTOPORPHYRIN IX MONOMETHYL ESTER CYCLASE-RELATED"/>
    <property type="match status" value="1"/>
</dbReference>
<dbReference type="SUPFAM" id="SSF52242">
    <property type="entry name" value="Cobalamin (vitamin B12)-binding domain"/>
    <property type="match status" value="1"/>
</dbReference>
<dbReference type="Pfam" id="PF04055">
    <property type="entry name" value="Radical_SAM"/>
    <property type="match status" value="1"/>
</dbReference>
<dbReference type="PANTHER" id="PTHR43409:SF7">
    <property type="entry name" value="BLL1977 PROTEIN"/>
    <property type="match status" value="1"/>
</dbReference>
<dbReference type="Gene3D" id="3.40.50.280">
    <property type="entry name" value="Cobalamin-binding domain"/>
    <property type="match status" value="1"/>
</dbReference>
<dbReference type="CDD" id="cd01335">
    <property type="entry name" value="Radical_SAM"/>
    <property type="match status" value="1"/>
</dbReference>
<gene>
    <name evidence="10" type="ordered locus">ASAC_0525</name>
</gene>
<evidence type="ECO:0000259" key="9">
    <source>
        <dbReference type="PROSITE" id="PS51918"/>
    </source>
</evidence>
<sequence>MKVLLALPPDIHNLEIYKVTGMRAPPLGLAYIASVLEQAGHKVKIVDSPTRKLNLKSWMAEVKAFSPDIVGISMQTPLAPKGYMAAKALRQEMPDVILVAGGTHPTYMYDEALDAGFDFVVRGEGEFTMLELTSTLESKGKDYEALRSVKGIAFREGSKTVVTPDRPFIEDLDKLPWPDRDLLDMDKYTLFNKPIRIAHVMASRGCPYGCMYCITSYYWGRRYRYRSAKNVVDEIEYLVNRYRAREIVFTDDEFTANWRFVREFIAELKSRGLDVKFSCGSRVDHVNKDIMKLLYDNGCNALYFGVESASQETLNRIGKKITIEQARRVFEWKRELKGFATGSFILGFPWETVDDMKRTAQLAVELSPDYAQFTALTPYPGTPLWDFAVKHNLIVDTNWEHYTTVRPVMRGFHFTAEQLGRALIYAYRKFYLRLGFISQELRAGRLGDLMSVLARETLSAFGDAVGRIFEPLRWGGEGE</sequence>
<dbReference type="InterPro" id="IPR051198">
    <property type="entry name" value="BchE-like"/>
</dbReference>
<evidence type="ECO:0000256" key="3">
    <source>
        <dbReference type="ARBA" id="ARBA00022679"/>
    </source>
</evidence>
<dbReference type="KEGG" id="asc:ASAC_0525"/>
<accession>D9Q0U4</accession>
<name>D9Q0U4_ACIS3</name>
<evidence type="ECO:0000313" key="11">
    <source>
        <dbReference type="Proteomes" id="UP000000346"/>
    </source>
</evidence>
<dbReference type="AlphaFoldDB" id="D9Q0U4"/>
<dbReference type="GO" id="GO:0003824">
    <property type="term" value="F:catalytic activity"/>
    <property type="evidence" value="ECO:0007669"/>
    <property type="project" value="InterPro"/>
</dbReference>
<dbReference type="InterPro" id="IPR006638">
    <property type="entry name" value="Elp3/MiaA/NifB-like_rSAM"/>
</dbReference>
<dbReference type="InterPro" id="IPR058240">
    <property type="entry name" value="rSAM_sf"/>
</dbReference>
<keyword evidence="4" id="KW-0949">S-adenosyl-L-methionine</keyword>
<proteinExistence type="predicted"/>
<dbReference type="Gene3D" id="3.80.30.20">
    <property type="entry name" value="tm_1862 like domain"/>
    <property type="match status" value="1"/>
</dbReference>
<dbReference type="GeneID" id="9498756"/>
<dbReference type="eggNOG" id="arCOG01356">
    <property type="taxonomic scope" value="Archaea"/>
</dbReference>
<dbReference type="PROSITE" id="PS51332">
    <property type="entry name" value="B12_BINDING"/>
    <property type="match status" value="1"/>
</dbReference>
<dbReference type="EMBL" id="CP001742">
    <property type="protein sequence ID" value="ADL18932.1"/>
    <property type="molecule type" value="Genomic_DNA"/>
</dbReference>
<dbReference type="SFLD" id="SFLDS00029">
    <property type="entry name" value="Radical_SAM"/>
    <property type="match status" value="1"/>
</dbReference>
<dbReference type="InterPro" id="IPR023404">
    <property type="entry name" value="rSAM_horseshoe"/>
</dbReference>
<evidence type="ECO:0000256" key="2">
    <source>
        <dbReference type="ARBA" id="ARBA00022603"/>
    </source>
</evidence>
<dbReference type="Pfam" id="PF02310">
    <property type="entry name" value="B12-binding"/>
    <property type="match status" value="1"/>
</dbReference>
<reference evidence="10 11" key="1">
    <citation type="journal article" date="2010" name="Appl. Environ. Microbiol.">
        <title>The genome sequence of the crenarchaeon Acidilobus saccharovorans supports a new order, Acidilobales, and suggests an important ecological role in terrestrial acidic hot springs.</title>
        <authorList>
            <person name="Mardanov A.V."/>
            <person name="Svetlitchnyi V.A."/>
            <person name="Beletsky A.V."/>
            <person name="Prokofeva M.I."/>
            <person name="Bonch-Osmolovskaya E.A."/>
            <person name="Ravin N.V."/>
            <person name="Skryabin K.G."/>
        </authorList>
    </citation>
    <scope>NUCLEOTIDE SEQUENCE [LARGE SCALE GENOMIC DNA]</scope>
    <source>
        <strain evidence="11">DSM 16705 / JCM 18335 / VKM B-2471 / 345-15</strain>
    </source>
</reference>
<evidence type="ECO:0000256" key="1">
    <source>
        <dbReference type="ARBA" id="ARBA00001966"/>
    </source>
</evidence>
<evidence type="ECO:0000256" key="5">
    <source>
        <dbReference type="ARBA" id="ARBA00022723"/>
    </source>
</evidence>
<dbReference type="STRING" id="666510.ASAC_0525"/>
<feature type="domain" description="Radical SAM core" evidence="9">
    <location>
        <begin position="192"/>
        <end position="413"/>
    </location>
</feature>
<evidence type="ECO:0000256" key="4">
    <source>
        <dbReference type="ARBA" id="ARBA00022691"/>
    </source>
</evidence>
<evidence type="ECO:0000256" key="6">
    <source>
        <dbReference type="ARBA" id="ARBA00023004"/>
    </source>
</evidence>
<organism evidence="10 11">
    <name type="scientific">Acidilobus saccharovorans (strain DSM 16705 / JCM 18335 / VKM B-2471 / 345-15)</name>
    <dbReference type="NCBI Taxonomy" id="666510"/>
    <lineage>
        <taxon>Archaea</taxon>
        <taxon>Thermoproteota</taxon>
        <taxon>Thermoprotei</taxon>
        <taxon>Acidilobales</taxon>
        <taxon>Acidilobaceae</taxon>
        <taxon>Acidilobus</taxon>
    </lineage>
</organism>
<dbReference type="RefSeq" id="WP_013266444.1">
    <property type="nucleotide sequence ID" value="NC_014374.1"/>
</dbReference>
<dbReference type="GO" id="GO:0031419">
    <property type="term" value="F:cobalamin binding"/>
    <property type="evidence" value="ECO:0007669"/>
    <property type="project" value="InterPro"/>
</dbReference>
<keyword evidence="5" id="KW-0479">Metal-binding</keyword>
<evidence type="ECO:0000313" key="10">
    <source>
        <dbReference type="EMBL" id="ADL18932.1"/>
    </source>
</evidence>
<dbReference type="HOGENOM" id="CLU_021572_4_3_2"/>
<dbReference type="PROSITE" id="PS51918">
    <property type="entry name" value="RADICAL_SAM"/>
    <property type="match status" value="1"/>
</dbReference>
<keyword evidence="6" id="KW-0408">Iron</keyword>
<dbReference type="SFLD" id="SFLDG01082">
    <property type="entry name" value="B12-binding_domain_containing"/>
    <property type="match status" value="1"/>
</dbReference>
<feature type="domain" description="B12-binding" evidence="8">
    <location>
        <begin position="1"/>
        <end position="143"/>
    </location>
</feature>